<sequence>MSEGLKFETRDDAVIGIAQALYERAVRRRRDNDPNPSPIYPTWEALSINDRLPYLVDSDLVVDCLLEYVKNNPGAYGESHEPS</sequence>
<dbReference type="EMBL" id="PQ287320">
    <property type="protein sequence ID" value="XHV10759.1"/>
    <property type="molecule type" value="Genomic_DNA"/>
</dbReference>
<protein>
    <submittedName>
        <fullName evidence="1">Uncharacterized protein</fullName>
    </submittedName>
</protein>
<accession>A0AB74ULQ5</accession>
<gene>
    <name evidence="1" type="ORF">BL57_287</name>
</gene>
<evidence type="ECO:0000313" key="1">
    <source>
        <dbReference type="EMBL" id="XHV10759.1"/>
    </source>
</evidence>
<proteinExistence type="predicted"/>
<reference evidence="1" key="1">
    <citation type="submission" date="2024-10" db="EMBL/GenBank/DDBJ databases">
        <title>Genetic diversity among independent isolates of the Dolichocephalovirinae subfamily.</title>
        <authorList>
            <person name="Ely B."/>
            <person name="Thomas Q."/>
            <person name="Mohammadi T."/>
        </authorList>
    </citation>
    <scope>NUCLEOTIDE SEQUENCE</scope>
</reference>
<organism evidence="1">
    <name type="scientific">Caulobacter phage BL57</name>
    <dbReference type="NCBI Taxonomy" id="3348355"/>
    <lineage>
        <taxon>Viruses</taxon>
    </lineage>
</organism>
<name>A0AB74ULQ5_9VIRU</name>